<dbReference type="AlphaFoldDB" id="A0A150WJJ3"/>
<accession>A0A150WJJ3</accession>
<keyword evidence="1" id="KW-0732">Signal</keyword>
<dbReference type="EMBL" id="LUKE01000003">
    <property type="protein sequence ID" value="KYG63745.1"/>
    <property type="molecule type" value="Genomic_DNA"/>
</dbReference>
<keyword evidence="3" id="KW-1185">Reference proteome</keyword>
<gene>
    <name evidence="2" type="ORF">AZI86_13045</name>
</gene>
<proteinExistence type="predicted"/>
<evidence type="ECO:0000256" key="1">
    <source>
        <dbReference type="SAM" id="SignalP"/>
    </source>
</evidence>
<protein>
    <submittedName>
        <fullName evidence="2">Uncharacterized protein</fullName>
    </submittedName>
</protein>
<feature type="signal peptide" evidence="1">
    <location>
        <begin position="1"/>
        <end position="18"/>
    </location>
</feature>
<feature type="chain" id="PRO_5007573189" evidence="1">
    <location>
        <begin position="19"/>
        <end position="323"/>
    </location>
</feature>
<organism evidence="2 3">
    <name type="scientific">Bdellovibrio bacteriovorus</name>
    <dbReference type="NCBI Taxonomy" id="959"/>
    <lineage>
        <taxon>Bacteria</taxon>
        <taxon>Pseudomonadati</taxon>
        <taxon>Bdellovibrionota</taxon>
        <taxon>Bdellovibrionia</taxon>
        <taxon>Bdellovibrionales</taxon>
        <taxon>Pseudobdellovibrionaceae</taxon>
        <taxon>Bdellovibrio</taxon>
    </lineage>
</organism>
<reference evidence="2 3" key="1">
    <citation type="submission" date="2016-03" db="EMBL/GenBank/DDBJ databases">
        <authorList>
            <person name="Ploux O."/>
        </authorList>
    </citation>
    <scope>NUCLEOTIDE SEQUENCE [LARGE SCALE GENOMIC DNA]</scope>
    <source>
        <strain evidence="2 3">R0</strain>
    </source>
</reference>
<dbReference type="RefSeq" id="WP_061835639.1">
    <property type="nucleotide sequence ID" value="NZ_LUKE01000003.1"/>
</dbReference>
<name>A0A150WJJ3_BDEBC</name>
<sequence>MKSVLFFLIAITTSFAFANAKVVGNGGQGVACSDSTGNLFSVNSLDLYEASIIHGLTPATYEGLSYSEILNLLGQRVAETQSISATFVQDDLKKIREKMQFLPSGVHLKPIEDSGDIPIITENCEIIQLANYLEDGTLLVDGDYWQKMDVRNRAALTLHEYIYKIMRYWSEKDSFYTRKVVAYLLSTEELVPIKQGLDAKRYFYCKDTESRKYEFYITPSSIDTDSLATFQFYAFDGKLRFSRMSITTNLRFSEFIHPATSSSRAGQDYGVVQSKISEGRTLWWRYQTGDFTGNTYVKLFFAVTKDEPPTDTDFTEITCGQLH</sequence>
<comment type="caution">
    <text evidence="2">The sequence shown here is derived from an EMBL/GenBank/DDBJ whole genome shotgun (WGS) entry which is preliminary data.</text>
</comment>
<evidence type="ECO:0000313" key="3">
    <source>
        <dbReference type="Proteomes" id="UP000075320"/>
    </source>
</evidence>
<evidence type="ECO:0000313" key="2">
    <source>
        <dbReference type="EMBL" id="KYG63745.1"/>
    </source>
</evidence>
<dbReference type="Proteomes" id="UP000075320">
    <property type="component" value="Unassembled WGS sequence"/>
</dbReference>